<dbReference type="Proteomes" id="UP001634007">
    <property type="component" value="Unassembled WGS sequence"/>
</dbReference>
<proteinExistence type="inferred from homology"/>
<organism evidence="10 11">
    <name type="scientific">Eucalyptus globulus</name>
    <name type="common">Tasmanian blue gum</name>
    <dbReference type="NCBI Taxonomy" id="34317"/>
    <lineage>
        <taxon>Eukaryota</taxon>
        <taxon>Viridiplantae</taxon>
        <taxon>Streptophyta</taxon>
        <taxon>Embryophyta</taxon>
        <taxon>Tracheophyta</taxon>
        <taxon>Spermatophyta</taxon>
        <taxon>Magnoliopsida</taxon>
        <taxon>eudicotyledons</taxon>
        <taxon>Gunneridae</taxon>
        <taxon>Pentapetalae</taxon>
        <taxon>rosids</taxon>
        <taxon>malvids</taxon>
        <taxon>Myrtales</taxon>
        <taxon>Myrtaceae</taxon>
        <taxon>Myrtoideae</taxon>
        <taxon>Eucalypteae</taxon>
        <taxon>Eucalyptus</taxon>
    </lineage>
</organism>
<dbReference type="AlphaFoldDB" id="A0ABD3JJY7"/>
<dbReference type="InterPro" id="IPR036955">
    <property type="entry name" value="AP2/ERF_dom_sf"/>
</dbReference>
<feature type="domain" description="AP2/ERF" evidence="9">
    <location>
        <begin position="56"/>
        <end position="113"/>
    </location>
</feature>
<evidence type="ECO:0000256" key="2">
    <source>
        <dbReference type="ARBA" id="ARBA00022745"/>
    </source>
</evidence>
<dbReference type="GO" id="GO:0009873">
    <property type="term" value="P:ethylene-activated signaling pathway"/>
    <property type="evidence" value="ECO:0007669"/>
    <property type="project" value="UniProtKB-KW"/>
</dbReference>
<accession>A0ABD3JJY7</accession>
<evidence type="ECO:0000256" key="7">
    <source>
        <dbReference type="ARBA" id="ARBA00024343"/>
    </source>
</evidence>
<dbReference type="Pfam" id="PF00847">
    <property type="entry name" value="AP2"/>
    <property type="match status" value="1"/>
</dbReference>
<dbReference type="SMART" id="SM00380">
    <property type="entry name" value="AP2"/>
    <property type="match status" value="1"/>
</dbReference>
<dbReference type="Gene3D" id="3.30.730.10">
    <property type="entry name" value="AP2/ERF domain"/>
    <property type="match status" value="1"/>
</dbReference>
<feature type="compositionally biased region" description="Gly residues" evidence="8">
    <location>
        <begin position="43"/>
        <end position="52"/>
    </location>
</feature>
<keyword evidence="2" id="KW-0936">Ethylene signaling pathway</keyword>
<evidence type="ECO:0000256" key="3">
    <source>
        <dbReference type="ARBA" id="ARBA00023015"/>
    </source>
</evidence>
<keyword evidence="5" id="KW-0804">Transcription</keyword>
<comment type="caution">
    <text evidence="10">The sequence shown here is derived from an EMBL/GenBank/DDBJ whole genome shotgun (WGS) entry which is preliminary data.</text>
</comment>
<dbReference type="EMBL" id="JBJKBG010000008">
    <property type="protein sequence ID" value="KAL3726443.1"/>
    <property type="molecule type" value="Genomic_DNA"/>
</dbReference>
<feature type="compositionally biased region" description="Low complexity" evidence="8">
    <location>
        <begin position="29"/>
        <end position="38"/>
    </location>
</feature>
<keyword evidence="6" id="KW-0539">Nucleus</keyword>
<comment type="subcellular location">
    <subcellularLocation>
        <location evidence="1">Nucleus</location>
    </subcellularLocation>
</comment>
<evidence type="ECO:0000256" key="6">
    <source>
        <dbReference type="ARBA" id="ARBA00023242"/>
    </source>
</evidence>
<evidence type="ECO:0000256" key="5">
    <source>
        <dbReference type="ARBA" id="ARBA00023163"/>
    </source>
</evidence>
<reference evidence="10 11" key="1">
    <citation type="submission" date="2024-11" db="EMBL/GenBank/DDBJ databases">
        <title>Chromosome-level genome assembly of Eucalyptus globulus Labill. provides insights into its genome evolution.</title>
        <authorList>
            <person name="Li X."/>
        </authorList>
    </citation>
    <scope>NUCLEOTIDE SEQUENCE [LARGE SCALE GENOMIC DNA]</scope>
    <source>
        <strain evidence="10">CL2024</strain>
        <tissue evidence="10">Fresh tender leaves</tissue>
    </source>
</reference>
<dbReference type="CDD" id="cd00018">
    <property type="entry name" value="AP2"/>
    <property type="match status" value="1"/>
</dbReference>
<keyword evidence="4" id="KW-0238">DNA-binding</keyword>
<feature type="region of interest" description="Disordered" evidence="8">
    <location>
        <begin position="260"/>
        <end position="283"/>
    </location>
</feature>
<dbReference type="InterPro" id="IPR001471">
    <property type="entry name" value="AP2/ERF_dom"/>
</dbReference>
<dbReference type="PANTHER" id="PTHR31677:SF146">
    <property type="entry name" value="ETHYLENE-RESPONSIVE TRANSCRIPTION FACTOR ESR2"/>
    <property type="match status" value="1"/>
</dbReference>
<keyword evidence="3" id="KW-0805">Transcription regulation</keyword>
<dbReference type="GO" id="GO:0003677">
    <property type="term" value="F:DNA binding"/>
    <property type="evidence" value="ECO:0007669"/>
    <property type="project" value="UniProtKB-KW"/>
</dbReference>
<gene>
    <name evidence="10" type="ORF">ACJRO7_031354</name>
</gene>
<dbReference type="InterPro" id="IPR016177">
    <property type="entry name" value="DNA-bd_dom_sf"/>
</dbReference>
<evidence type="ECO:0000313" key="11">
    <source>
        <dbReference type="Proteomes" id="UP001634007"/>
    </source>
</evidence>
<feature type="region of interest" description="Disordered" evidence="8">
    <location>
        <begin position="1"/>
        <end position="56"/>
    </location>
</feature>
<evidence type="ECO:0000259" key="9">
    <source>
        <dbReference type="PROSITE" id="PS51032"/>
    </source>
</evidence>
<dbReference type="SUPFAM" id="SSF54171">
    <property type="entry name" value="DNA-binding domain"/>
    <property type="match status" value="1"/>
</dbReference>
<dbReference type="PROSITE" id="PS51032">
    <property type="entry name" value="AP2_ERF"/>
    <property type="match status" value="1"/>
</dbReference>
<name>A0ABD3JJY7_EUCGL</name>
<feature type="compositionally biased region" description="Polar residues" evidence="8">
    <location>
        <begin position="1"/>
        <end position="12"/>
    </location>
</feature>
<sequence length="342" mass="37027">MDQDHTQFNTLAPNPPHGSLHKKPPTPAPTTALANSGKRALRDGGGGGGGSGVTMRYRGVRRRPWGRYAAEIRDPQSKERRWLGTFDTAEEAACAYDCAARAMRGVKARTNFVYPTNPPPLSDHHHHHHHHFLHNPVPFPPKPYSRDLAGITTRGTVLAASPVAQPPRNAASLDVSLFLRDILNPPNTAPLYPPPPPQLPSLTSFAQPPSLHVPNEYQKPQASAEQNEDDDPCGFFLEESPESGLLEEVIQGFFPRKKKSSDQAKGQLWNDGPHGPGAVTSPRDQMQGLNGLTSLHLQTYSCGGGGGDSDDLVGVPAAVPLDVDVLQYPEFLGTFEARVHDA</sequence>
<feature type="compositionally biased region" description="Pro residues" evidence="8">
    <location>
        <begin position="188"/>
        <end position="199"/>
    </location>
</feature>
<evidence type="ECO:0000256" key="1">
    <source>
        <dbReference type="ARBA" id="ARBA00004123"/>
    </source>
</evidence>
<dbReference type="GO" id="GO:0005634">
    <property type="term" value="C:nucleus"/>
    <property type="evidence" value="ECO:0007669"/>
    <property type="project" value="UniProtKB-SubCell"/>
</dbReference>
<dbReference type="PRINTS" id="PR00367">
    <property type="entry name" value="ETHRSPELEMNT"/>
</dbReference>
<comment type="similarity">
    <text evidence="7">Belongs to the AP2/ERF transcription factor family. ERF subfamily.</text>
</comment>
<evidence type="ECO:0000256" key="4">
    <source>
        <dbReference type="ARBA" id="ARBA00023125"/>
    </source>
</evidence>
<evidence type="ECO:0000313" key="10">
    <source>
        <dbReference type="EMBL" id="KAL3726443.1"/>
    </source>
</evidence>
<feature type="region of interest" description="Disordered" evidence="8">
    <location>
        <begin position="188"/>
        <end position="232"/>
    </location>
</feature>
<evidence type="ECO:0000256" key="8">
    <source>
        <dbReference type="SAM" id="MobiDB-lite"/>
    </source>
</evidence>
<dbReference type="PANTHER" id="PTHR31677">
    <property type="entry name" value="AP2 DOMAIN CLASS TRANSCRIPTION FACTOR"/>
    <property type="match status" value="1"/>
</dbReference>
<dbReference type="FunFam" id="3.30.730.10:FF:000001">
    <property type="entry name" value="Ethylene-responsive transcription factor 2"/>
    <property type="match status" value="1"/>
</dbReference>
<keyword evidence="11" id="KW-1185">Reference proteome</keyword>
<protein>
    <recommendedName>
        <fullName evidence="9">AP2/ERF domain-containing protein</fullName>
    </recommendedName>
</protein>